<reference evidence="7 8" key="1">
    <citation type="submission" date="2017-10" db="EMBL/GenBank/DDBJ databases">
        <title>Comparative genomics in systemic dimorphic fungi from Ajellomycetaceae.</title>
        <authorList>
            <person name="Munoz J.F."/>
            <person name="Mcewen J.G."/>
            <person name="Clay O.K."/>
            <person name="Cuomo C.A."/>
        </authorList>
    </citation>
    <scope>NUCLEOTIDE SEQUENCE [LARGE SCALE GENOMIC DNA]</scope>
    <source>
        <strain evidence="7 8">UAMH7299</strain>
    </source>
</reference>
<keyword evidence="6" id="KW-0472">Membrane</keyword>
<dbReference type="AlphaFoldDB" id="A0A2B7Z3T2"/>
<keyword evidence="4" id="KW-0809">Transit peptide</keyword>
<accession>A0A2B7Z3T2</accession>
<evidence type="ECO:0000256" key="3">
    <source>
        <dbReference type="ARBA" id="ARBA00022787"/>
    </source>
</evidence>
<dbReference type="PANTHER" id="PTHR14097">
    <property type="entry name" value="OXIDOREDUCTASE HTATIP2"/>
    <property type="match status" value="1"/>
</dbReference>
<keyword evidence="5" id="KW-0496">Mitochondrion</keyword>
<dbReference type="FunFam" id="3.40.50.720:FF:000366">
    <property type="entry name" value="Protein FMP52, mitochondrial"/>
    <property type="match status" value="1"/>
</dbReference>
<sequence length="246" mass="26906">MTTTALVGGTGLVGSHILNTLLHLQSISRVEFLARRPPRPETISTVPEETQIQKLSTFISTEPAETWASHIRKVSPAPQIFFSSIATTRASAGGFAPQYALEHDANLAMARAAKENGTQVYVLISSVGADKGSRFPYLRMKGDVEDSIVNLGFDKTVIVRPNLITGQREETRFAEGVMRGVADMAGWVSKPWLKDWWAQDAGDIAKAAVSAGVKALEGKAPEVQEKVWIMTGEDIIRLGRTEWEEK</sequence>
<keyword evidence="8" id="KW-1185">Reference proteome</keyword>
<evidence type="ECO:0000313" key="7">
    <source>
        <dbReference type="EMBL" id="PGH27788.1"/>
    </source>
</evidence>
<evidence type="ECO:0000256" key="2">
    <source>
        <dbReference type="ARBA" id="ARBA00006617"/>
    </source>
</evidence>
<evidence type="ECO:0000256" key="4">
    <source>
        <dbReference type="ARBA" id="ARBA00022946"/>
    </source>
</evidence>
<protein>
    <submittedName>
        <fullName evidence="7">Uncharacterized protein</fullName>
    </submittedName>
</protein>
<name>A0A2B7Z3T2_POLH7</name>
<comment type="subcellular location">
    <subcellularLocation>
        <location evidence="1">Mitochondrion outer membrane</location>
        <topology evidence="1">Peripheral membrane protein</topology>
    </subcellularLocation>
</comment>
<dbReference type="GO" id="GO:0051170">
    <property type="term" value="P:import into nucleus"/>
    <property type="evidence" value="ECO:0007669"/>
    <property type="project" value="TreeGrafter"/>
</dbReference>
<dbReference type="PANTHER" id="PTHR14097:SF7">
    <property type="entry name" value="OXIDOREDUCTASE HTATIP2"/>
    <property type="match status" value="1"/>
</dbReference>
<evidence type="ECO:0000256" key="1">
    <source>
        <dbReference type="ARBA" id="ARBA00004450"/>
    </source>
</evidence>
<proteinExistence type="inferred from homology"/>
<keyword evidence="3" id="KW-1000">Mitochondrion outer membrane</keyword>
<evidence type="ECO:0000256" key="5">
    <source>
        <dbReference type="ARBA" id="ARBA00023128"/>
    </source>
</evidence>
<evidence type="ECO:0000313" key="8">
    <source>
        <dbReference type="Proteomes" id="UP000224634"/>
    </source>
</evidence>
<dbReference type="Proteomes" id="UP000224634">
    <property type="component" value="Unassembled WGS sequence"/>
</dbReference>
<dbReference type="InterPro" id="IPR036291">
    <property type="entry name" value="NAD(P)-bd_dom_sf"/>
</dbReference>
<evidence type="ECO:0000256" key="6">
    <source>
        <dbReference type="ARBA" id="ARBA00023136"/>
    </source>
</evidence>
<dbReference type="OrthoDB" id="430436at2759"/>
<organism evidence="7 8">
    <name type="scientific">Polytolypa hystricis (strain UAMH7299)</name>
    <dbReference type="NCBI Taxonomy" id="1447883"/>
    <lineage>
        <taxon>Eukaryota</taxon>
        <taxon>Fungi</taxon>
        <taxon>Dikarya</taxon>
        <taxon>Ascomycota</taxon>
        <taxon>Pezizomycotina</taxon>
        <taxon>Eurotiomycetes</taxon>
        <taxon>Eurotiomycetidae</taxon>
        <taxon>Onygenales</taxon>
        <taxon>Onygenales incertae sedis</taxon>
        <taxon>Polytolypa</taxon>
    </lineage>
</organism>
<dbReference type="STRING" id="1447883.A0A2B7Z3T2"/>
<dbReference type="GO" id="GO:0005741">
    <property type="term" value="C:mitochondrial outer membrane"/>
    <property type="evidence" value="ECO:0007669"/>
    <property type="project" value="UniProtKB-SubCell"/>
</dbReference>
<dbReference type="SUPFAM" id="SSF51735">
    <property type="entry name" value="NAD(P)-binding Rossmann-fold domains"/>
    <property type="match status" value="1"/>
</dbReference>
<dbReference type="EMBL" id="PDNA01000004">
    <property type="protein sequence ID" value="PGH27788.1"/>
    <property type="molecule type" value="Genomic_DNA"/>
</dbReference>
<dbReference type="Gene3D" id="3.40.50.720">
    <property type="entry name" value="NAD(P)-binding Rossmann-like Domain"/>
    <property type="match status" value="1"/>
</dbReference>
<comment type="similarity">
    <text evidence="2">Belongs to the FMP52 family.</text>
</comment>
<gene>
    <name evidence="7" type="ORF">AJ80_00576</name>
</gene>
<comment type="caution">
    <text evidence="7">The sequence shown here is derived from an EMBL/GenBank/DDBJ whole genome shotgun (WGS) entry which is preliminary data.</text>
</comment>